<feature type="region of interest" description="Disordered" evidence="1">
    <location>
        <begin position="150"/>
        <end position="192"/>
    </location>
</feature>
<evidence type="ECO:0000256" key="2">
    <source>
        <dbReference type="SAM" id="SignalP"/>
    </source>
</evidence>
<reference evidence="4" key="1">
    <citation type="journal article" date="2019" name="Int. J. Syst. Evol. Microbiol.">
        <title>The Global Catalogue of Microorganisms (GCM) 10K type strain sequencing project: providing services to taxonomists for standard genome sequencing and annotation.</title>
        <authorList>
            <consortium name="The Broad Institute Genomics Platform"/>
            <consortium name="The Broad Institute Genome Sequencing Center for Infectious Disease"/>
            <person name="Wu L."/>
            <person name="Ma J."/>
        </authorList>
    </citation>
    <scope>NUCLEOTIDE SEQUENCE [LARGE SCALE GENOMIC DNA]</scope>
    <source>
        <strain evidence="4">CGMCC 1.12371</strain>
    </source>
</reference>
<dbReference type="InterPro" id="IPR022260">
    <property type="entry name" value="Integr_conj_element_PilL"/>
</dbReference>
<feature type="chain" id="PRO_5046675426" evidence="2">
    <location>
        <begin position="26"/>
        <end position="192"/>
    </location>
</feature>
<accession>A0ABW2QLN7</accession>
<dbReference type="RefSeq" id="WP_382225229.1">
    <property type="nucleotide sequence ID" value="NZ_JBHTCA010000014.1"/>
</dbReference>
<keyword evidence="4" id="KW-1185">Reference proteome</keyword>
<feature type="compositionally biased region" description="Low complexity" evidence="1">
    <location>
        <begin position="156"/>
        <end position="167"/>
    </location>
</feature>
<dbReference type="EMBL" id="JBHTCA010000014">
    <property type="protein sequence ID" value="MFC7410329.1"/>
    <property type="molecule type" value="Genomic_DNA"/>
</dbReference>
<feature type="signal peptide" evidence="2">
    <location>
        <begin position="1"/>
        <end position="25"/>
    </location>
</feature>
<comment type="caution">
    <text evidence="3">The sequence shown here is derived from an EMBL/GenBank/DDBJ whole genome shotgun (WGS) entry which is preliminary data.</text>
</comment>
<dbReference type="Proteomes" id="UP001596501">
    <property type="component" value="Unassembled WGS sequence"/>
</dbReference>
<evidence type="ECO:0000313" key="3">
    <source>
        <dbReference type="EMBL" id="MFC7410329.1"/>
    </source>
</evidence>
<evidence type="ECO:0000313" key="4">
    <source>
        <dbReference type="Proteomes" id="UP001596501"/>
    </source>
</evidence>
<gene>
    <name evidence="3" type="ORF">ACFQPB_15800</name>
</gene>
<protein>
    <submittedName>
        <fullName evidence="3">Uncharacterized protein</fullName>
    </submittedName>
</protein>
<name>A0ABW2QLN7_9BURK</name>
<keyword evidence="2" id="KW-0732">Signal</keyword>
<sequence>MQMQSLQRQGLVGTLALVIASGAFAQTKLVDGGTQVQVGRYTTQAARPAPGLQEPLEVYAQLRFPRSTVRSVGDAIQHTLMRTGYQLLSTDLLSEEARHFLTLPLPESQRELGPFEVKEILQVILGKAWRLQQDPVKRLVWFELAAGTGSTGAHVNSATEAASASPSAPAPSSTPNPALEQRSDSTSGLYMN</sequence>
<proteinExistence type="predicted"/>
<organism evidence="3 4">
    <name type="scientific">Hydrogenophaga atypica</name>
    <dbReference type="NCBI Taxonomy" id="249409"/>
    <lineage>
        <taxon>Bacteria</taxon>
        <taxon>Pseudomonadati</taxon>
        <taxon>Pseudomonadota</taxon>
        <taxon>Betaproteobacteria</taxon>
        <taxon>Burkholderiales</taxon>
        <taxon>Comamonadaceae</taxon>
        <taxon>Hydrogenophaga</taxon>
    </lineage>
</organism>
<dbReference type="NCBIfam" id="TIGR03748">
    <property type="entry name" value="conj_PilL"/>
    <property type="match status" value="1"/>
</dbReference>
<evidence type="ECO:0000256" key="1">
    <source>
        <dbReference type="SAM" id="MobiDB-lite"/>
    </source>
</evidence>